<proteinExistence type="predicted"/>
<dbReference type="EMBL" id="JBGBPQ010000003">
    <property type="protein sequence ID" value="KAL1526546.1"/>
    <property type="molecule type" value="Genomic_DNA"/>
</dbReference>
<evidence type="ECO:0000313" key="2">
    <source>
        <dbReference type="EMBL" id="KAL1526546.1"/>
    </source>
</evidence>
<dbReference type="Proteomes" id="UP001515480">
    <property type="component" value="Unassembled WGS sequence"/>
</dbReference>
<comment type="caution">
    <text evidence="2">The sequence shown here is derived from an EMBL/GenBank/DDBJ whole genome shotgun (WGS) entry which is preliminary data.</text>
</comment>
<protein>
    <submittedName>
        <fullName evidence="2">Uncharacterized protein</fullName>
    </submittedName>
</protein>
<reference evidence="2 3" key="1">
    <citation type="journal article" date="2024" name="Science">
        <title>Giant polyketide synthase enzymes in the biosynthesis of giant marine polyether toxins.</title>
        <authorList>
            <person name="Fallon T.R."/>
            <person name="Shende V.V."/>
            <person name="Wierzbicki I.H."/>
            <person name="Pendleton A.L."/>
            <person name="Watervoot N.F."/>
            <person name="Auber R.P."/>
            <person name="Gonzalez D.J."/>
            <person name="Wisecaver J.H."/>
            <person name="Moore B.S."/>
        </authorList>
    </citation>
    <scope>NUCLEOTIDE SEQUENCE [LARGE SCALE GENOMIC DNA]</scope>
    <source>
        <strain evidence="2 3">12B1</strain>
    </source>
</reference>
<dbReference type="AlphaFoldDB" id="A0AB34K0Z3"/>
<feature type="compositionally biased region" description="Basic residues" evidence="1">
    <location>
        <begin position="224"/>
        <end position="233"/>
    </location>
</feature>
<feature type="region of interest" description="Disordered" evidence="1">
    <location>
        <begin position="224"/>
        <end position="247"/>
    </location>
</feature>
<gene>
    <name evidence="2" type="ORF">AB1Y20_015254</name>
</gene>
<accession>A0AB34K0Z3</accession>
<keyword evidence="3" id="KW-1185">Reference proteome</keyword>
<evidence type="ECO:0000256" key="1">
    <source>
        <dbReference type="SAM" id="MobiDB-lite"/>
    </source>
</evidence>
<name>A0AB34K0Z3_PRYPA</name>
<organism evidence="2 3">
    <name type="scientific">Prymnesium parvum</name>
    <name type="common">Toxic golden alga</name>
    <dbReference type="NCBI Taxonomy" id="97485"/>
    <lineage>
        <taxon>Eukaryota</taxon>
        <taxon>Haptista</taxon>
        <taxon>Haptophyta</taxon>
        <taxon>Prymnesiophyceae</taxon>
        <taxon>Prymnesiales</taxon>
        <taxon>Prymnesiaceae</taxon>
        <taxon>Prymnesium</taxon>
    </lineage>
</organism>
<sequence>MDHPAFSGGTRPEDWVQAATARGRALVLATARAFRAARQIGTSTGALPGGCELSSAAKRDKIPDDAYTKVSEASTNSLKTLAVSAGVISSLTTDAALRGERLRGSPFESLTGNTRETLDKALPGELDYFVGMYGQAATAYLVSNSRSLEEVSGRGVPAALVGIRRHLWSRALRWVHDAFGERRASQRRTDVEKLALSLLAGAVPAEPAGKEGEKVIVELLGGSKPHRSARKSSVKAVASRRVQWEPS</sequence>
<evidence type="ECO:0000313" key="3">
    <source>
        <dbReference type="Proteomes" id="UP001515480"/>
    </source>
</evidence>